<comment type="caution">
    <text evidence="2">The sequence shown here is derived from an EMBL/GenBank/DDBJ whole genome shotgun (WGS) entry which is preliminary data.</text>
</comment>
<dbReference type="EMBL" id="CAJZBQ010000053">
    <property type="protein sequence ID" value="CAG9331811.1"/>
    <property type="molecule type" value="Genomic_DNA"/>
</dbReference>
<dbReference type="Gene3D" id="3.60.10.10">
    <property type="entry name" value="Endonuclease/exonuclease/phosphatase"/>
    <property type="match status" value="1"/>
</dbReference>
<evidence type="ECO:0000313" key="2">
    <source>
        <dbReference type="EMBL" id="CAG9331811.1"/>
    </source>
</evidence>
<proteinExistence type="predicted"/>
<dbReference type="InterPro" id="IPR050410">
    <property type="entry name" value="CCR4/nocturin_mRNA_transcr"/>
</dbReference>
<keyword evidence="3" id="KW-1185">Reference proteome</keyword>
<evidence type="ECO:0000313" key="3">
    <source>
        <dbReference type="Proteomes" id="UP001162131"/>
    </source>
</evidence>
<dbReference type="InterPro" id="IPR005135">
    <property type="entry name" value="Endo/exonuclease/phosphatase"/>
</dbReference>
<dbReference type="PANTHER" id="PTHR12121">
    <property type="entry name" value="CARBON CATABOLITE REPRESSOR PROTEIN 4"/>
    <property type="match status" value="1"/>
</dbReference>
<dbReference type="SUPFAM" id="SSF56219">
    <property type="entry name" value="DNase I-like"/>
    <property type="match status" value="1"/>
</dbReference>
<accession>A0AAU9K337</accession>
<feature type="domain" description="Endonuclease/exonuclease/phosphatase" evidence="1">
    <location>
        <begin position="52"/>
        <end position="329"/>
    </location>
</feature>
<dbReference type="PANTHER" id="PTHR12121:SF34">
    <property type="entry name" value="PROTEIN ANGEL"/>
    <property type="match status" value="1"/>
</dbReference>
<dbReference type="Pfam" id="PF03372">
    <property type="entry name" value="Exo_endo_phos"/>
    <property type="match status" value="1"/>
</dbReference>
<dbReference type="Proteomes" id="UP001162131">
    <property type="component" value="Unassembled WGS sequence"/>
</dbReference>
<dbReference type="GO" id="GO:0000175">
    <property type="term" value="F:3'-5'-RNA exonuclease activity"/>
    <property type="evidence" value="ECO:0007669"/>
    <property type="project" value="TreeGrafter"/>
</dbReference>
<sequence length="340" mass="40266">MWLYVIIGLLTVALLYWIFSKRILAQRVYKIQNFSYKSFDNIEEPVNFSITTYNTLADMYTQFHSYAKPKYRDFSYRLSLFKSIFNELNSDFFALQEVDKYPEFKSYFSSIGYRSVFIERGSAKFRDGLVLAWKANKYLQIESKRIDYNNHWKCQTNRSYKRDGIGFIAVFKEKLSKRHLAIACTHFYWDPEFEYVQYAQAGILIDELIKLKHQYDCPAVVCGDCNSTPSSNVVNLFYGKLWKATGNQEIDQELESLGIKPQIQFRSAYERYEGKEHPKFTNFTDNFKGCIDFVFHTYEIKPKRILMLPSEEEIAREIAIPNREFPSDHLPLKVEFSFIE</sequence>
<reference evidence="2" key="1">
    <citation type="submission" date="2021-09" db="EMBL/GenBank/DDBJ databases">
        <authorList>
            <consortium name="AG Swart"/>
            <person name="Singh M."/>
            <person name="Singh A."/>
            <person name="Seah K."/>
            <person name="Emmerich C."/>
        </authorList>
    </citation>
    <scope>NUCLEOTIDE SEQUENCE</scope>
    <source>
        <strain evidence="2">ATCC30299</strain>
    </source>
</reference>
<name>A0AAU9K337_9CILI</name>
<dbReference type="AlphaFoldDB" id="A0AAU9K337"/>
<protein>
    <recommendedName>
        <fullName evidence="1">Endonuclease/exonuclease/phosphatase domain-containing protein</fullName>
    </recommendedName>
</protein>
<dbReference type="InterPro" id="IPR036691">
    <property type="entry name" value="Endo/exonu/phosph_ase_sf"/>
</dbReference>
<gene>
    <name evidence="2" type="ORF">BSTOLATCC_MIC53871</name>
</gene>
<organism evidence="2 3">
    <name type="scientific">Blepharisma stoltei</name>
    <dbReference type="NCBI Taxonomy" id="1481888"/>
    <lineage>
        <taxon>Eukaryota</taxon>
        <taxon>Sar</taxon>
        <taxon>Alveolata</taxon>
        <taxon>Ciliophora</taxon>
        <taxon>Postciliodesmatophora</taxon>
        <taxon>Heterotrichea</taxon>
        <taxon>Heterotrichida</taxon>
        <taxon>Blepharismidae</taxon>
        <taxon>Blepharisma</taxon>
    </lineage>
</organism>
<evidence type="ECO:0000259" key="1">
    <source>
        <dbReference type="Pfam" id="PF03372"/>
    </source>
</evidence>